<accession>Q6ZMP9</accession>
<dbReference type="InterPro" id="IPR017452">
    <property type="entry name" value="GPCR_Rhodpsn_7TM"/>
</dbReference>
<dbReference type="PROSITE" id="PS00237">
    <property type="entry name" value="G_PROTEIN_RECEP_F1_1"/>
    <property type="match status" value="1"/>
</dbReference>
<evidence type="ECO:0000256" key="7">
    <source>
        <dbReference type="ARBA" id="ARBA00023170"/>
    </source>
</evidence>
<dbReference type="PeptideAtlas" id="Q6ZMP9"/>
<reference evidence="13" key="1">
    <citation type="submission" date="2004-03" db="EMBL/GenBank/DDBJ databases">
        <title>NEDO human cDNA sequencing project.</title>
        <authorList>
            <person name="Kawakami B."/>
            <person name="Sugiyama A."/>
            <person name="Takemoto M."/>
            <person name="Sugiyama T."/>
            <person name="Irie R."/>
            <person name="Otsuki T."/>
            <person name="Sato H."/>
            <person name="Ota T."/>
            <person name="Wakamatsu A."/>
            <person name="Ishii S."/>
            <person name="Yamamoto J."/>
            <person name="Isono Y."/>
            <person name="Kawai-Hio Y."/>
            <person name="Saito K."/>
            <person name="Nishikawa T."/>
            <person name="Kimura K."/>
            <person name="Yamashita H."/>
            <person name="Matsuo K."/>
            <person name="Nakamura Y."/>
            <person name="Sekine M."/>
            <person name="Kikuchi H."/>
            <person name="Kanda K."/>
            <person name="Wagatsuma M."/>
            <person name="Murakawa K."/>
            <person name="Kanehori K."/>
            <person name="Takahashi-Fujii A."/>
            <person name="Oshima A."/>
            <person name="Suzuki Y."/>
            <person name="Sugano S."/>
            <person name="Nagahari K."/>
            <person name="Masuho Y."/>
            <person name="Nagai K."/>
            <person name="Isogai T."/>
        </authorList>
    </citation>
    <scope>NUCLEOTIDE SEQUENCE</scope>
    <source>
        <tissue evidence="13">Brain</tissue>
    </source>
</reference>
<evidence type="ECO:0000256" key="3">
    <source>
        <dbReference type="ARBA" id="ARBA00022692"/>
    </source>
</evidence>
<keyword evidence="2" id="KW-1003">Cell membrane</keyword>
<evidence type="ECO:0000256" key="4">
    <source>
        <dbReference type="ARBA" id="ARBA00022989"/>
    </source>
</evidence>
<dbReference type="PANTHER" id="PTHR24232">
    <property type="entry name" value="G-PROTEIN COUPLED RECEPTOR"/>
    <property type="match status" value="1"/>
</dbReference>
<keyword evidence="7 10" id="KW-0675">Receptor</keyword>
<dbReference type="GO" id="GO:0005886">
    <property type="term" value="C:plasma membrane"/>
    <property type="evidence" value="ECO:0007669"/>
    <property type="project" value="UniProtKB-SubCell"/>
</dbReference>
<dbReference type="PANTHER" id="PTHR24232:SF54">
    <property type="entry name" value="G-PROTEIN COUPLED RECEPTOR 35"/>
    <property type="match status" value="1"/>
</dbReference>
<dbReference type="FunFam" id="1.20.1070.10:FF:000142">
    <property type="entry name" value="G protein-coupled receptor 55"/>
    <property type="match status" value="1"/>
</dbReference>
<evidence type="ECO:0000256" key="1">
    <source>
        <dbReference type="ARBA" id="ARBA00004651"/>
    </source>
</evidence>
<evidence type="ECO:0000256" key="2">
    <source>
        <dbReference type="ARBA" id="ARBA00022475"/>
    </source>
</evidence>
<dbReference type="Gene3D" id="1.20.1070.10">
    <property type="entry name" value="Rhodopsin 7-helix transmembrane proteins"/>
    <property type="match status" value="1"/>
</dbReference>
<evidence type="ECO:0000256" key="9">
    <source>
        <dbReference type="ARBA" id="ARBA00023224"/>
    </source>
</evidence>
<evidence type="ECO:0000313" key="13">
    <source>
        <dbReference type="EMBL" id="BAD18676.1"/>
    </source>
</evidence>
<evidence type="ECO:0000256" key="10">
    <source>
        <dbReference type="RuleBase" id="RU000688"/>
    </source>
</evidence>
<dbReference type="Pfam" id="PF00001">
    <property type="entry name" value="7tm_1"/>
    <property type="match status" value="1"/>
</dbReference>
<dbReference type="GO" id="GO:0004950">
    <property type="term" value="F:chemokine receptor activity"/>
    <property type="evidence" value="ECO:0007669"/>
    <property type="project" value="InterPro"/>
</dbReference>
<dbReference type="CDD" id="cd15164">
    <property type="entry name" value="7tmA_GPR35-like"/>
    <property type="match status" value="1"/>
</dbReference>
<feature type="transmembrane region" description="Helical" evidence="11">
    <location>
        <begin position="142"/>
        <end position="160"/>
    </location>
</feature>
<evidence type="ECO:0000256" key="6">
    <source>
        <dbReference type="ARBA" id="ARBA00023136"/>
    </source>
</evidence>
<feature type="transmembrane region" description="Helical" evidence="11">
    <location>
        <begin position="218"/>
        <end position="239"/>
    </location>
</feature>
<feature type="domain" description="G-protein coupled receptors family 1 profile" evidence="12">
    <location>
        <begin position="122"/>
        <end position="361"/>
    </location>
</feature>
<name>Q6ZMP9_HUMAN</name>
<keyword evidence="4 11" id="KW-1133">Transmembrane helix</keyword>
<keyword evidence="3 10" id="KW-0812">Transmembrane</keyword>
<feature type="transmembrane region" description="Helical" evidence="11">
    <location>
        <begin position="259"/>
        <end position="283"/>
    </location>
</feature>
<keyword evidence="6 11" id="KW-0472">Membrane</keyword>
<keyword evidence="5 10" id="KW-0297">G-protein coupled receptor</keyword>
<feature type="transmembrane region" description="Helical" evidence="11">
    <location>
        <begin position="180"/>
        <end position="197"/>
    </location>
</feature>
<comment type="subcellular location">
    <subcellularLocation>
        <location evidence="1">Cell membrane</location>
        <topology evidence="1">Multi-pass membrane protein</topology>
    </subcellularLocation>
</comment>
<dbReference type="InterPro" id="IPR000276">
    <property type="entry name" value="GPCR_Rhodpsn"/>
</dbReference>
<dbReference type="PROSITE" id="PS50262">
    <property type="entry name" value="G_PROTEIN_RECEP_F1_2"/>
    <property type="match status" value="1"/>
</dbReference>
<evidence type="ECO:0000256" key="8">
    <source>
        <dbReference type="ARBA" id="ARBA00023180"/>
    </source>
</evidence>
<feature type="transmembrane region" description="Helical" evidence="11">
    <location>
        <begin position="108"/>
        <end position="130"/>
    </location>
</feature>
<dbReference type="SUPFAM" id="SSF81321">
    <property type="entry name" value="Family A G protein-coupled receptor-like"/>
    <property type="match status" value="1"/>
</dbReference>
<dbReference type="AlphaFoldDB" id="Q6ZMP9"/>
<sequence>MTAGRSQERRAQEMGRGSVQGLDLKGDLEFFTAPMLSLRSFVFVGVGSGLTSSHIPAQRWAEWGQCLAPPARSLLTSGSLCCPRTMNGTYNTCGSSDLTWPPAIKLGFYAYLGVLLVLGLLLNSLALWVFCCRMQQWTETRIYMTNLAVADLCLLCTLPFVLHSLRDTSDTPLCQLSQGIYLTNRYMSISLVTAIAVDRYVAVRHPLRARGLRSPRQAAAVCAVLWVLVIGSLVARWLLGIQEGGFCFRSTRHNFNSMAFPLLGFYLPLAVVVFCSLKVVTALAQRPPTDVGQAEATRKAARMVWANLLVFVVCFLPLHVGLTVRLAVGWNACALLEMIRRALYITSKLSDANCCLDAICYYYMAKEFQEASALAVAPRAKAHKSQDSLCVTLA</sequence>
<dbReference type="InterPro" id="IPR044734">
    <property type="entry name" value="GPR35_7tmA"/>
</dbReference>
<dbReference type="PRINTS" id="PR00237">
    <property type="entry name" value="GPCRRHODOPSN"/>
</dbReference>
<evidence type="ECO:0000259" key="12">
    <source>
        <dbReference type="PROSITE" id="PS50262"/>
    </source>
</evidence>
<organism evidence="13">
    <name type="scientific">Homo sapiens</name>
    <name type="common">Human</name>
    <dbReference type="NCBI Taxonomy" id="9606"/>
    <lineage>
        <taxon>Eukaryota</taxon>
        <taxon>Metazoa</taxon>
        <taxon>Chordata</taxon>
        <taxon>Craniata</taxon>
        <taxon>Vertebrata</taxon>
        <taxon>Euteleostomi</taxon>
        <taxon>Mammalia</taxon>
        <taxon>Eutheria</taxon>
        <taxon>Euarchontoglires</taxon>
        <taxon>Primates</taxon>
        <taxon>Haplorrhini</taxon>
        <taxon>Catarrhini</taxon>
        <taxon>Hominidae</taxon>
        <taxon>Homo</taxon>
    </lineage>
</organism>
<keyword evidence="8" id="KW-0325">Glycoprotein</keyword>
<feature type="transmembrane region" description="Helical" evidence="11">
    <location>
        <begin position="304"/>
        <end position="328"/>
    </location>
</feature>
<dbReference type="EMBL" id="AK131540">
    <property type="protein sequence ID" value="BAD18676.1"/>
    <property type="molecule type" value="mRNA"/>
</dbReference>
<comment type="similarity">
    <text evidence="10">Belongs to the G-protein coupled receptor 1 family.</text>
</comment>
<evidence type="ECO:0000256" key="5">
    <source>
        <dbReference type="ARBA" id="ARBA00023040"/>
    </source>
</evidence>
<proteinExistence type="evidence at transcript level"/>
<evidence type="ECO:0000256" key="11">
    <source>
        <dbReference type="SAM" id="Phobius"/>
    </source>
</evidence>
<protein>
    <submittedName>
        <fullName evidence="13">cDNA FLJ16773 fis, clone BRAWH3046240, highly similar to Probable G protein-coupled receptor GPR35</fullName>
    </submittedName>
</protein>
<keyword evidence="9 10" id="KW-0807">Transducer</keyword>